<dbReference type="SUPFAM" id="SSF48317">
    <property type="entry name" value="Acid phosphatase/Vanadium-dependent haloperoxidase"/>
    <property type="match status" value="1"/>
</dbReference>
<keyword evidence="1" id="KW-0812">Transmembrane</keyword>
<dbReference type="GO" id="GO:0016020">
    <property type="term" value="C:membrane"/>
    <property type="evidence" value="ECO:0007669"/>
    <property type="project" value="UniProtKB-SubCell"/>
</dbReference>
<feature type="transmembrane region" description="Helical" evidence="1">
    <location>
        <begin position="61"/>
        <end position="79"/>
    </location>
</feature>
<keyword evidence="1" id="KW-0472">Membrane</keyword>
<proteinExistence type="predicted"/>
<evidence type="ECO:0000313" key="3">
    <source>
        <dbReference type="EMBL" id="MPM84576.1"/>
    </source>
</evidence>
<dbReference type="Pfam" id="PF14378">
    <property type="entry name" value="PAP2_3"/>
    <property type="match status" value="1"/>
</dbReference>
<sequence length="93" mass="10453">MLQTMGEHPTGAFPSSHVGISTILMIWLNKNNKKIMLILSPLYLLLCGATVYIKAHYLIDVFAGWISAFVFYGLLALCFDKTCSNRFYTGTRT</sequence>
<dbReference type="Gene3D" id="1.20.144.10">
    <property type="entry name" value="Phosphatidic acid phosphatase type 2/haloperoxidase"/>
    <property type="match status" value="1"/>
</dbReference>
<keyword evidence="1" id="KW-1133">Transmembrane helix</keyword>
<dbReference type="EMBL" id="VSSQ01033086">
    <property type="protein sequence ID" value="MPM84576.1"/>
    <property type="molecule type" value="Genomic_DNA"/>
</dbReference>
<dbReference type="InterPro" id="IPR026841">
    <property type="entry name" value="Aur1/Ipt1"/>
</dbReference>
<organism evidence="3">
    <name type="scientific">bioreactor metagenome</name>
    <dbReference type="NCBI Taxonomy" id="1076179"/>
    <lineage>
        <taxon>unclassified sequences</taxon>
        <taxon>metagenomes</taxon>
        <taxon>ecological metagenomes</taxon>
    </lineage>
</organism>
<evidence type="ECO:0000256" key="1">
    <source>
        <dbReference type="SAM" id="Phobius"/>
    </source>
</evidence>
<feature type="transmembrane region" description="Helical" evidence="1">
    <location>
        <begin position="12"/>
        <end position="28"/>
    </location>
</feature>
<name>A0A645D5C1_9ZZZZ</name>
<evidence type="ECO:0000259" key="2">
    <source>
        <dbReference type="Pfam" id="PF14378"/>
    </source>
</evidence>
<dbReference type="InterPro" id="IPR036938">
    <property type="entry name" value="PAP2/HPO_sf"/>
</dbReference>
<accession>A0A645D5C1</accession>
<reference evidence="3" key="1">
    <citation type="submission" date="2019-08" db="EMBL/GenBank/DDBJ databases">
        <authorList>
            <person name="Kucharzyk K."/>
            <person name="Murdoch R.W."/>
            <person name="Higgins S."/>
            <person name="Loffler F."/>
        </authorList>
    </citation>
    <scope>NUCLEOTIDE SEQUENCE</scope>
</reference>
<protein>
    <recommendedName>
        <fullName evidence="2">Inositolphosphotransferase Aur1/Ipt1 domain-containing protein</fullName>
    </recommendedName>
</protein>
<dbReference type="AlphaFoldDB" id="A0A645D5C1"/>
<feature type="transmembrane region" description="Helical" evidence="1">
    <location>
        <begin position="35"/>
        <end position="55"/>
    </location>
</feature>
<gene>
    <name evidence="3" type="ORF">SDC9_131649</name>
</gene>
<feature type="domain" description="Inositolphosphotransferase Aur1/Ipt1" evidence="2">
    <location>
        <begin position="4"/>
        <end position="73"/>
    </location>
</feature>
<comment type="caution">
    <text evidence="3">The sequence shown here is derived from an EMBL/GenBank/DDBJ whole genome shotgun (WGS) entry which is preliminary data.</text>
</comment>